<feature type="transmembrane region" description="Helical" evidence="1">
    <location>
        <begin position="32"/>
        <end position="50"/>
    </location>
</feature>
<evidence type="ECO:0000313" key="3">
    <source>
        <dbReference type="Proteomes" id="UP000278792"/>
    </source>
</evidence>
<dbReference type="AlphaFoldDB" id="A0A3N3DZZ6"/>
<dbReference type="InterPro" id="IPR025489">
    <property type="entry name" value="DUF4381"/>
</dbReference>
<sequence>MSVEHTPPSTYILRELHDVAVPESISWMPQTIGWQLLALLVLLLLLMLLVKRARHWWLNRYRSEAINALEQLDINHGIQPYQVFSILKIVLVHLNARHRSVHDTAFLQVLDDLMPSERDFSASFPANWLASLNDPNSNLDAAEKKILVTQAKRWVLQHSNADSIPQSNWMSLVQRVGLKSRFEKLGDKR</sequence>
<dbReference type="Pfam" id="PF14316">
    <property type="entry name" value="DUF4381"/>
    <property type="match status" value="1"/>
</dbReference>
<gene>
    <name evidence="2" type="ORF">EGH82_11330</name>
</gene>
<evidence type="ECO:0000256" key="1">
    <source>
        <dbReference type="SAM" id="Phobius"/>
    </source>
</evidence>
<accession>A0A3N3DZZ6</accession>
<comment type="caution">
    <text evidence="2">The sequence shown here is derived from an EMBL/GenBank/DDBJ whole genome shotgun (WGS) entry which is preliminary data.</text>
</comment>
<name>A0A3N3DZZ6_9VIBR</name>
<reference evidence="2 3" key="1">
    <citation type="submission" date="2018-11" db="EMBL/GenBank/DDBJ databases">
        <title>Vibrio ponticus strain CAIM 1751 pathogenic for the snapper Lutjanus guttatus.</title>
        <authorList>
            <person name="Soto-Rodriguez S."/>
            <person name="Lozano-Olvera R."/>
            <person name="Gomez-Gil B."/>
        </authorList>
    </citation>
    <scope>NUCLEOTIDE SEQUENCE [LARGE SCALE GENOMIC DNA]</scope>
    <source>
        <strain evidence="2 3">CAIM 1751</strain>
    </source>
</reference>
<organism evidence="2 3">
    <name type="scientific">Vibrio ponticus</name>
    <dbReference type="NCBI Taxonomy" id="265668"/>
    <lineage>
        <taxon>Bacteria</taxon>
        <taxon>Pseudomonadati</taxon>
        <taxon>Pseudomonadota</taxon>
        <taxon>Gammaproteobacteria</taxon>
        <taxon>Vibrionales</taxon>
        <taxon>Vibrionaceae</taxon>
        <taxon>Vibrio</taxon>
    </lineage>
</organism>
<dbReference type="EMBL" id="RKIK01000029">
    <property type="protein sequence ID" value="ROV59939.1"/>
    <property type="molecule type" value="Genomic_DNA"/>
</dbReference>
<evidence type="ECO:0000313" key="2">
    <source>
        <dbReference type="EMBL" id="ROV59939.1"/>
    </source>
</evidence>
<dbReference type="Proteomes" id="UP000278792">
    <property type="component" value="Unassembled WGS sequence"/>
</dbReference>
<keyword evidence="1" id="KW-0812">Transmembrane</keyword>
<keyword evidence="1" id="KW-0472">Membrane</keyword>
<protein>
    <submittedName>
        <fullName evidence="2">DUF4381 domain-containing protein</fullName>
    </submittedName>
</protein>
<proteinExistence type="predicted"/>
<keyword evidence="1" id="KW-1133">Transmembrane helix</keyword>
<dbReference type="RefSeq" id="WP_123782155.1">
    <property type="nucleotide sequence ID" value="NZ_RKIK01000029.1"/>
</dbReference>